<accession>A0ABP4ES03</accession>
<comment type="caution">
    <text evidence="1">The sequence shown here is derived from an EMBL/GenBank/DDBJ whole genome shotgun (WGS) entry which is preliminary data.</text>
</comment>
<dbReference type="RefSeq" id="WP_343905355.1">
    <property type="nucleotide sequence ID" value="NZ_BAAAJE010000002.1"/>
</dbReference>
<evidence type="ECO:0000313" key="2">
    <source>
        <dbReference type="Proteomes" id="UP001499979"/>
    </source>
</evidence>
<name>A0ABP4ES03_9ACTN</name>
<dbReference type="Proteomes" id="UP001499979">
    <property type="component" value="Unassembled WGS sequence"/>
</dbReference>
<dbReference type="EMBL" id="BAAAJE010000002">
    <property type="protein sequence ID" value="GAA1128371.1"/>
    <property type="molecule type" value="Genomic_DNA"/>
</dbReference>
<protein>
    <recommendedName>
        <fullName evidence="3">30S ribosomal protein S12</fullName>
    </recommendedName>
</protein>
<reference evidence="2" key="1">
    <citation type="journal article" date="2019" name="Int. J. Syst. Evol. Microbiol.">
        <title>The Global Catalogue of Microorganisms (GCM) 10K type strain sequencing project: providing services to taxonomists for standard genome sequencing and annotation.</title>
        <authorList>
            <consortium name="The Broad Institute Genomics Platform"/>
            <consortium name="The Broad Institute Genome Sequencing Center for Infectious Disease"/>
            <person name="Wu L."/>
            <person name="Ma J."/>
        </authorList>
    </citation>
    <scope>NUCLEOTIDE SEQUENCE [LARGE SCALE GENOMIC DNA]</scope>
    <source>
        <strain evidence="2">JCM 11813</strain>
    </source>
</reference>
<evidence type="ECO:0008006" key="3">
    <source>
        <dbReference type="Google" id="ProtNLM"/>
    </source>
</evidence>
<proteinExistence type="predicted"/>
<sequence>MGKKARAGKAKLPKTKCCVSSSRCGRCPIRMLKDGTLPEGYTVKKRELVRVDGKKVTKKKLAKAA</sequence>
<gene>
    <name evidence="1" type="ORF">GCM10009606_05020</name>
</gene>
<evidence type="ECO:0000313" key="1">
    <source>
        <dbReference type="EMBL" id="GAA1128371.1"/>
    </source>
</evidence>
<keyword evidence="2" id="KW-1185">Reference proteome</keyword>
<organism evidence="1 2">
    <name type="scientific">Nocardioides aquiterrae</name>
    <dbReference type="NCBI Taxonomy" id="203799"/>
    <lineage>
        <taxon>Bacteria</taxon>
        <taxon>Bacillati</taxon>
        <taxon>Actinomycetota</taxon>
        <taxon>Actinomycetes</taxon>
        <taxon>Propionibacteriales</taxon>
        <taxon>Nocardioidaceae</taxon>
        <taxon>Nocardioides</taxon>
    </lineage>
</organism>